<comment type="cofactor">
    <cofactor evidence="1">
        <name>Mg(2+)</name>
        <dbReference type="ChEBI" id="CHEBI:18420"/>
    </cofactor>
</comment>
<evidence type="ECO:0000256" key="17">
    <source>
        <dbReference type="RuleBase" id="RU000304"/>
    </source>
</evidence>
<dbReference type="Proteomes" id="UP000001038">
    <property type="component" value="Chromosome 17"/>
</dbReference>
<keyword evidence="9" id="KW-0418">Kinase</keyword>
<dbReference type="GO" id="GO:0005524">
    <property type="term" value="F:ATP binding"/>
    <property type="evidence" value="ECO:0007669"/>
    <property type="project" value="UniProtKB-UniRule"/>
</dbReference>
<keyword evidence="10 16" id="KW-0067">ATP-binding</keyword>
<evidence type="ECO:0000256" key="15">
    <source>
        <dbReference type="ARBA" id="ARBA00080118"/>
    </source>
</evidence>
<evidence type="ECO:0000256" key="3">
    <source>
        <dbReference type="ARBA" id="ARBA00012513"/>
    </source>
</evidence>
<comment type="similarity">
    <text evidence="2">Belongs to the protein kinase superfamily. CAMK Ser/Thr protein kinase family.</text>
</comment>
<comment type="catalytic activity">
    <reaction evidence="13">
        <text>L-seryl-[protein] + ATP = O-phospho-L-seryl-[protein] + ADP + H(+)</text>
        <dbReference type="Rhea" id="RHEA:17989"/>
        <dbReference type="Rhea" id="RHEA-COMP:9863"/>
        <dbReference type="Rhea" id="RHEA-COMP:11604"/>
        <dbReference type="ChEBI" id="CHEBI:15378"/>
        <dbReference type="ChEBI" id="CHEBI:29999"/>
        <dbReference type="ChEBI" id="CHEBI:30616"/>
        <dbReference type="ChEBI" id="CHEBI:83421"/>
        <dbReference type="ChEBI" id="CHEBI:456216"/>
        <dbReference type="EC" id="2.7.11.1"/>
    </reaction>
</comment>
<keyword evidence="5" id="KW-0597">Phosphoprotein</keyword>
<sequence length="474" mass="53424">MYCSNRNINAEKSKRNITKKSCEWKCISAGSSFSLNVSSSSTFCVSGARLKTSPWPEKSVALENQNENRKMETKLSEDEVQGTVFGKALYNLTHSDRVMDDLIFGRRVGFYELRGEIGSGNFSQVRLGIHDLTKERVAVKVLDKERLGKPLHAFCASEITCMVRLSHPNIVRLYEVVETFKRLYLVMEYASGGELFTRVSTKGRLSNLESKLVFSQVLSAVKHMHDNNIVHRDLKAENVFYTSTFCIKVGDFGFSASCYSTDVLHTFCGSPPYAAPELFKDRGYIGQYADMWALGVLLYFMVTAATPFKGSNTNRLKCCILQGSYSIPEYVPQPCQEIIKGLLRPVPIDRYTTAQLMKSEWLKGIEYPQAYPPHRPTPSDLVDPNRILTSEELSVKAVLEDIGITDAHLLNNLDVRSPITGTYRILLHRIQRRSSVEAAGYSQAFLRGSQTRFRRRAGSDGLLMKRHSVVCVLM</sequence>
<name>A0A3B3IDQ0_ORYLA</name>
<evidence type="ECO:0000256" key="9">
    <source>
        <dbReference type="ARBA" id="ARBA00022777"/>
    </source>
</evidence>
<evidence type="ECO:0000256" key="13">
    <source>
        <dbReference type="ARBA" id="ARBA00048679"/>
    </source>
</evidence>
<dbReference type="InterPro" id="IPR000719">
    <property type="entry name" value="Prot_kinase_dom"/>
</dbReference>
<dbReference type="FunFam" id="3.30.200.20:FF:000003">
    <property type="entry name" value="Non-specific serine/threonine protein kinase"/>
    <property type="match status" value="1"/>
</dbReference>
<dbReference type="Bgee" id="ENSORLG00000018030">
    <property type="expression patterns" value="Expressed in gastrula and 3 other cell types or tissues"/>
</dbReference>
<dbReference type="PANTHER" id="PTHR24346">
    <property type="entry name" value="MAP/MICROTUBULE AFFINITY-REGULATING KINASE"/>
    <property type="match status" value="1"/>
</dbReference>
<dbReference type="GO" id="GO:0046872">
    <property type="term" value="F:metal ion binding"/>
    <property type="evidence" value="ECO:0007669"/>
    <property type="project" value="UniProtKB-KW"/>
</dbReference>
<evidence type="ECO:0000313" key="20">
    <source>
        <dbReference type="Proteomes" id="UP000001038"/>
    </source>
</evidence>
<dbReference type="InterPro" id="IPR008271">
    <property type="entry name" value="Ser/Thr_kinase_AS"/>
</dbReference>
<dbReference type="FunFam" id="1.10.510.10:FF:000346">
    <property type="entry name" value="Serine/threonine-protein kinase NIM1"/>
    <property type="match status" value="1"/>
</dbReference>
<dbReference type="STRING" id="8090.ENSORLP00000042205"/>
<dbReference type="GO" id="GO:0035556">
    <property type="term" value="P:intracellular signal transduction"/>
    <property type="evidence" value="ECO:0000318"/>
    <property type="project" value="GO_Central"/>
</dbReference>
<evidence type="ECO:0000256" key="1">
    <source>
        <dbReference type="ARBA" id="ARBA00001946"/>
    </source>
</evidence>
<evidence type="ECO:0000256" key="7">
    <source>
        <dbReference type="ARBA" id="ARBA00022723"/>
    </source>
</evidence>
<evidence type="ECO:0000256" key="16">
    <source>
        <dbReference type="PROSITE-ProRule" id="PRU10141"/>
    </source>
</evidence>
<dbReference type="GeneTree" id="ENSGT00940000165287"/>
<dbReference type="AlphaFoldDB" id="A0A3B3IDQ0"/>
<dbReference type="GO" id="GO:0050321">
    <property type="term" value="F:tau-protein kinase activity"/>
    <property type="evidence" value="ECO:0000318"/>
    <property type="project" value="GO_Central"/>
</dbReference>
<dbReference type="Pfam" id="PF00069">
    <property type="entry name" value="Pkinase"/>
    <property type="match status" value="1"/>
</dbReference>
<dbReference type="Gene3D" id="1.10.510.10">
    <property type="entry name" value="Transferase(Phosphotransferase) domain 1"/>
    <property type="match status" value="1"/>
</dbReference>
<gene>
    <name evidence="19" type="primary">LOC101168244</name>
</gene>
<dbReference type="PROSITE" id="PS00108">
    <property type="entry name" value="PROTEIN_KINASE_ST"/>
    <property type="match status" value="1"/>
</dbReference>
<reference evidence="19" key="2">
    <citation type="submission" date="2025-08" db="UniProtKB">
        <authorList>
            <consortium name="Ensembl"/>
        </authorList>
    </citation>
    <scope>IDENTIFICATION</scope>
    <source>
        <strain evidence="19">Hd-rR</strain>
    </source>
</reference>
<dbReference type="PROSITE" id="PS00107">
    <property type="entry name" value="PROTEIN_KINASE_ATP"/>
    <property type="match status" value="1"/>
</dbReference>
<dbReference type="SMART" id="SM00220">
    <property type="entry name" value="S_TKc"/>
    <property type="match status" value="1"/>
</dbReference>
<keyword evidence="7" id="KW-0479">Metal-binding</keyword>
<proteinExistence type="inferred from homology"/>
<evidence type="ECO:0000256" key="2">
    <source>
        <dbReference type="ARBA" id="ARBA00006692"/>
    </source>
</evidence>
<dbReference type="PANTHER" id="PTHR24346:SF29">
    <property type="entry name" value="SERINE_THREONINE-PROTEIN KINASE NIM1-LIKE"/>
    <property type="match status" value="1"/>
</dbReference>
<dbReference type="Ensembl" id="ENSORLT00000036307.1">
    <property type="protein sequence ID" value="ENSORLP00000042205.1"/>
    <property type="gene ID" value="ENSORLG00000018030.2"/>
</dbReference>
<keyword evidence="20" id="KW-1185">Reference proteome</keyword>
<evidence type="ECO:0000313" key="19">
    <source>
        <dbReference type="Ensembl" id="ENSORLP00000042205.1"/>
    </source>
</evidence>
<dbReference type="PROSITE" id="PS50011">
    <property type="entry name" value="PROTEIN_KINASE_DOM"/>
    <property type="match status" value="1"/>
</dbReference>
<keyword evidence="8 16" id="KW-0547">Nucleotide-binding</keyword>
<evidence type="ECO:0000256" key="10">
    <source>
        <dbReference type="ARBA" id="ARBA00022840"/>
    </source>
</evidence>
<reference evidence="19" key="3">
    <citation type="submission" date="2025-09" db="UniProtKB">
        <authorList>
            <consortium name="Ensembl"/>
        </authorList>
    </citation>
    <scope>IDENTIFICATION</scope>
    <source>
        <strain evidence="19">Hd-rR</strain>
    </source>
</reference>
<keyword evidence="11" id="KW-0460">Magnesium</keyword>
<protein>
    <recommendedName>
        <fullName evidence="14">Serine/threonine-protein kinase NIM1</fullName>
        <ecNumber evidence="3">2.7.11.1</ecNumber>
    </recommendedName>
    <alternativeName>
        <fullName evidence="15">NIM1 serine/threonine-protein kinase</fullName>
    </alternativeName>
</protein>
<dbReference type="InParanoid" id="A0A3B3IDQ0"/>
<dbReference type="SUPFAM" id="SSF56112">
    <property type="entry name" value="Protein kinase-like (PK-like)"/>
    <property type="match status" value="1"/>
</dbReference>
<dbReference type="GO" id="GO:0005737">
    <property type="term" value="C:cytoplasm"/>
    <property type="evidence" value="ECO:0000318"/>
    <property type="project" value="GO_Central"/>
</dbReference>
<dbReference type="EC" id="2.7.11.1" evidence="3"/>
<evidence type="ECO:0000256" key="6">
    <source>
        <dbReference type="ARBA" id="ARBA00022679"/>
    </source>
</evidence>
<evidence type="ECO:0000256" key="14">
    <source>
        <dbReference type="ARBA" id="ARBA00069491"/>
    </source>
</evidence>
<comment type="catalytic activity">
    <reaction evidence="12">
        <text>L-threonyl-[protein] + ATP = O-phospho-L-threonyl-[protein] + ADP + H(+)</text>
        <dbReference type="Rhea" id="RHEA:46608"/>
        <dbReference type="Rhea" id="RHEA-COMP:11060"/>
        <dbReference type="Rhea" id="RHEA-COMP:11605"/>
        <dbReference type="ChEBI" id="CHEBI:15378"/>
        <dbReference type="ChEBI" id="CHEBI:30013"/>
        <dbReference type="ChEBI" id="CHEBI:30616"/>
        <dbReference type="ChEBI" id="CHEBI:61977"/>
        <dbReference type="ChEBI" id="CHEBI:456216"/>
        <dbReference type="EC" id="2.7.11.1"/>
    </reaction>
</comment>
<feature type="binding site" evidence="16">
    <location>
        <position position="140"/>
    </location>
    <ligand>
        <name>ATP</name>
        <dbReference type="ChEBI" id="CHEBI:30616"/>
    </ligand>
</feature>
<evidence type="ECO:0000256" key="11">
    <source>
        <dbReference type="ARBA" id="ARBA00022842"/>
    </source>
</evidence>
<keyword evidence="6" id="KW-0808">Transferase</keyword>
<dbReference type="GO" id="GO:0000226">
    <property type="term" value="P:microtubule cytoskeleton organization"/>
    <property type="evidence" value="ECO:0000318"/>
    <property type="project" value="GO_Central"/>
</dbReference>
<feature type="domain" description="Protein kinase" evidence="18">
    <location>
        <begin position="111"/>
        <end position="362"/>
    </location>
</feature>
<dbReference type="InterPro" id="IPR017441">
    <property type="entry name" value="Protein_kinase_ATP_BS"/>
</dbReference>
<evidence type="ECO:0000259" key="18">
    <source>
        <dbReference type="PROSITE" id="PS50011"/>
    </source>
</evidence>
<keyword evidence="4 17" id="KW-0723">Serine/threonine-protein kinase</keyword>
<evidence type="ECO:0000256" key="12">
    <source>
        <dbReference type="ARBA" id="ARBA00047899"/>
    </source>
</evidence>
<accession>A0A3B3IDQ0</accession>
<evidence type="ECO:0000256" key="5">
    <source>
        <dbReference type="ARBA" id="ARBA00022553"/>
    </source>
</evidence>
<evidence type="ECO:0000256" key="4">
    <source>
        <dbReference type="ARBA" id="ARBA00022527"/>
    </source>
</evidence>
<organism evidence="19 20">
    <name type="scientific">Oryzias latipes</name>
    <name type="common">Japanese rice fish</name>
    <name type="synonym">Japanese killifish</name>
    <dbReference type="NCBI Taxonomy" id="8090"/>
    <lineage>
        <taxon>Eukaryota</taxon>
        <taxon>Metazoa</taxon>
        <taxon>Chordata</taxon>
        <taxon>Craniata</taxon>
        <taxon>Vertebrata</taxon>
        <taxon>Euteleostomi</taxon>
        <taxon>Actinopterygii</taxon>
        <taxon>Neopterygii</taxon>
        <taxon>Teleostei</taxon>
        <taxon>Neoteleostei</taxon>
        <taxon>Acanthomorphata</taxon>
        <taxon>Ovalentaria</taxon>
        <taxon>Atherinomorphae</taxon>
        <taxon>Beloniformes</taxon>
        <taxon>Adrianichthyidae</taxon>
        <taxon>Oryziinae</taxon>
        <taxon>Oryzias</taxon>
    </lineage>
</organism>
<evidence type="ECO:0000256" key="8">
    <source>
        <dbReference type="ARBA" id="ARBA00022741"/>
    </source>
</evidence>
<dbReference type="InterPro" id="IPR011009">
    <property type="entry name" value="Kinase-like_dom_sf"/>
</dbReference>
<reference evidence="19 20" key="1">
    <citation type="journal article" date="2007" name="Nature">
        <title>The medaka draft genome and insights into vertebrate genome evolution.</title>
        <authorList>
            <person name="Kasahara M."/>
            <person name="Naruse K."/>
            <person name="Sasaki S."/>
            <person name="Nakatani Y."/>
            <person name="Qu W."/>
            <person name="Ahsan B."/>
            <person name="Yamada T."/>
            <person name="Nagayasu Y."/>
            <person name="Doi K."/>
            <person name="Kasai Y."/>
            <person name="Jindo T."/>
            <person name="Kobayashi D."/>
            <person name="Shimada A."/>
            <person name="Toyoda A."/>
            <person name="Kuroki Y."/>
            <person name="Fujiyama A."/>
            <person name="Sasaki T."/>
            <person name="Shimizu A."/>
            <person name="Asakawa S."/>
            <person name="Shimizu N."/>
            <person name="Hashimoto S."/>
            <person name="Yang J."/>
            <person name="Lee Y."/>
            <person name="Matsushima K."/>
            <person name="Sugano S."/>
            <person name="Sakaizumi M."/>
            <person name="Narita T."/>
            <person name="Ohishi K."/>
            <person name="Haga S."/>
            <person name="Ohta F."/>
            <person name="Nomoto H."/>
            <person name="Nogata K."/>
            <person name="Morishita T."/>
            <person name="Endo T."/>
            <person name="Shin-I T."/>
            <person name="Takeda H."/>
            <person name="Morishita S."/>
            <person name="Kohara Y."/>
        </authorList>
    </citation>
    <scope>NUCLEOTIDE SEQUENCE [LARGE SCALE GENOMIC DNA]</scope>
    <source>
        <strain evidence="19 20">Hd-rR</strain>
    </source>
</reference>